<feature type="compositionally biased region" description="Low complexity" evidence="1">
    <location>
        <begin position="101"/>
        <end position="132"/>
    </location>
</feature>
<dbReference type="AlphaFoldDB" id="A0A8B7YIA6"/>
<gene>
    <name evidence="3" type="primary">LOC110980513</name>
</gene>
<dbReference type="OrthoDB" id="6139269at2759"/>
<reference evidence="3" key="1">
    <citation type="submission" date="2025-08" db="UniProtKB">
        <authorList>
            <consortium name="RefSeq"/>
        </authorList>
    </citation>
    <scope>IDENTIFICATION</scope>
</reference>
<evidence type="ECO:0000256" key="1">
    <source>
        <dbReference type="SAM" id="MobiDB-lite"/>
    </source>
</evidence>
<feature type="region of interest" description="Disordered" evidence="1">
    <location>
        <begin position="90"/>
        <end position="132"/>
    </location>
</feature>
<evidence type="ECO:0000313" key="3">
    <source>
        <dbReference type="RefSeq" id="XP_022092958.1"/>
    </source>
</evidence>
<protein>
    <submittedName>
        <fullName evidence="3">Uncharacterized protein LOC110980513</fullName>
    </submittedName>
</protein>
<proteinExistence type="predicted"/>
<dbReference type="RefSeq" id="XP_022092958.1">
    <property type="nucleotide sequence ID" value="XM_022237266.1"/>
</dbReference>
<keyword evidence="2" id="KW-1185">Reference proteome</keyword>
<dbReference type="KEGG" id="aplc:110980513"/>
<dbReference type="Proteomes" id="UP000694845">
    <property type="component" value="Unplaced"/>
</dbReference>
<sequence>MRNLVNTNGMTGVTVSGWKRETGRVEDDGNLEVADIKASLAKAIEAIDKRQKLIRLADSSSYGWATVSEYKSHQLADNEDDDAKITRTENRAARKAKQKRAASTTTNQQQKKTKWDSSSSWASTSDSSFRRSSQSYPYLAGVSKFQGGSCFICGSFAHWRATCQEDLPSANQQLQPPQLQASTIFTKVIRPLVKKWRSEGKSIVVYLDDGLGFAATLPEALVMSEEIIFNSGIWREKHEVREQDLRELAKELPDIVLKARAGLYCEVVFLCLQ</sequence>
<accession>A0A8B7YIA6</accession>
<name>A0A8B7YIA6_ACAPL</name>
<evidence type="ECO:0000313" key="2">
    <source>
        <dbReference type="Proteomes" id="UP000694845"/>
    </source>
</evidence>
<dbReference type="GeneID" id="110980513"/>
<organism evidence="2 3">
    <name type="scientific">Acanthaster planci</name>
    <name type="common">Crown-of-thorns starfish</name>
    <dbReference type="NCBI Taxonomy" id="133434"/>
    <lineage>
        <taxon>Eukaryota</taxon>
        <taxon>Metazoa</taxon>
        <taxon>Echinodermata</taxon>
        <taxon>Eleutherozoa</taxon>
        <taxon>Asterozoa</taxon>
        <taxon>Asteroidea</taxon>
        <taxon>Valvatacea</taxon>
        <taxon>Valvatida</taxon>
        <taxon>Acanthasteridae</taxon>
        <taxon>Acanthaster</taxon>
    </lineage>
</organism>